<gene>
    <name evidence="3" type="ORF">SKAU_G00254990</name>
</gene>
<dbReference type="InterPro" id="IPR056343">
    <property type="entry name" value="CFAP47_dom"/>
</dbReference>
<evidence type="ECO:0000259" key="2">
    <source>
        <dbReference type="Pfam" id="PF24529"/>
    </source>
</evidence>
<feature type="domain" description="Cilia- and flagella-associated protein 47" evidence="2">
    <location>
        <begin position="135"/>
        <end position="222"/>
    </location>
</feature>
<dbReference type="EMBL" id="JAINUF010000009">
    <property type="protein sequence ID" value="KAJ8350369.1"/>
    <property type="molecule type" value="Genomic_DNA"/>
</dbReference>
<dbReference type="GO" id="GO:0005929">
    <property type="term" value="C:cilium"/>
    <property type="evidence" value="ECO:0007669"/>
    <property type="project" value="TreeGrafter"/>
</dbReference>
<dbReference type="Proteomes" id="UP001152622">
    <property type="component" value="Chromosome 9"/>
</dbReference>
<dbReference type="PANTHER" id="PTHR45912:SF3">
    <property type="entry name" value="CILIA- AND FLAGELLA-ASSOCIATED PROTEIN 47"/>
    <property type="match status" value="1"/>
</dbReference>
<proteinExistence type="predicted"/>
<evidence type="ECO:0000313" key="4">
    <source>
        <dbReference type="Proteomes" id="UP001152622"/>
    </source>
</evidence>
<dbReference type="Pfam" id="PF24529">
    <property type="entry name" value="CFAP47"/>
    <property type="match status" value="1"/>
</dbReference>
<dbReference type="AlphaFoldDB" id="A0A9Q1F3L0"/>
<reference evidence="3" key="1">
    <citation type="journal article" date="2023" name="Science">
        <title>Genome structures resolve the early diversification of teleost fishes.</title>
        <authorList>
            <person name="Parey E."/>
            <person name="Louis A."/>
            <person name="Montfort J."/>
            <person name="Bouchez O."/>
            <person name="Roques C."/>
            <person name="Iampietro C."/>
            <person name="Lluch J."/>
            <person name="Castinel A."/>
            <person name="Donnadieu C."/>
            <person name="Desvignes T."/>
            <person name="Floi Bucao C."/>
            <person name="Jouanno E."/>
            <person name="Wen M."/>
            <person name="Mejri S."/>
            <person name="Dirks R."/>
            <person name="Jansen H."/>
            <person name="Henkel C."/>
            <person name="Chen W.J."/>
            <person name="Zahm M."/>
            <person name="Cabau C."/>
            <person name="Klopp C."/>
            <person name="Thompson A.W."/>
            <person name="Robinson-Rechavi M."/>
            <person name="Braasch I."/>
            <person name="Lecointre G."/>
            <person name="Bobe J."/>
            <person name="Postlethwait J.H."/>
            <person name="Berthelot C."/>
            <person name="Roest Crollius H."/>
            <person name="Guiguen Y."/>
        </authorList>
    </citation>
    <scope>NUCLEOTIDE SEQUENCE</scope>
    <source>
        <strain evidence="3">WJC10195</strain>
    </source>
</reference>
<feature type="compositionally biased region" description="Polar residues" evidence="1">
    <location>
        <begin position="28"/>
        <end position="38"/>
    </location>
</feature>
<accession>A0A9Q1F3L0</accession>
<feature type="region of interest" description="Disordered" evidence="1">
    <location>
        <begin position="1"/>
        <end position="46"/>
    </location>
</feature>
<organism evidence="3 4">
    <name type="scientific">Synaphobranchus kaupii</name>
    <name type="common">Kaup's arrowtooth eel</name>
    <dbReference type="NCBI Taxonomy" id="118154"/>
    <lineage>
        <taxon>Eukaryota</taxon>
        <taxon>Metazoa</taxon>
        <taxon>Chordata</taxon>
        <taxon>Craniata</taxon>
        <taxon>Vertebrata</taxon>
        <taxon>Euteleostomi</taxon>
        <taxon>Actinopterygii</taxon>
        <taxon>Neopterygii</taxon>
        <taxon>Teleostei</taxon>
        <taxon>Anguilliformes</taxon>
        <taxon>Synaphobranchidae</taxon>
        <taxon>Synaphobranchus</taxon>
    </lineage>
</organism>
<dbReference type="OrthoDB" id="10060824at2759"/>
<protein>
    <recommendedName>
        <fullName evidence="2">Cilia- and flagella-associated protein 47 domain-containing protein</fullName>
    </recommendedName>
</protein>
<comment type="caution">
    <text evidence="3">The sequence shown here is derived from an EMBL/GenBank/DDBJ whole genome shotgun (WGS) entry which is preliminary data.</text>
</comment>
<evidence type="ECO:0000313" key="3">
    <source>
        <dbReference type="EMBL" id="KAJ8350369.1"/>
    </source>
</evidence>
<dbReference type="GO" id="GO:0007288">
    <property type="term" value="P:sperm axoneme assembly"/>
    <property type="evidence" value="ECO:0007669"/>
    <property type="project" value="TreeGrafter"/>
</dbReference>
<name>A0A9Q1F3L0_SYNKA</name>
<keyword evidence="4" id="KW-1185">Reference proteome</keyword>
<feature type="compositionally biased region" description="Low complexity" evidence="1">
    <location>
        <begin position="7"/>
        <end position="27"/>
    </location>
</feature>
<sequence length="302" mass="34086">MLRPCPSRDSLNLSTTSSSSFAMPSSTRGETPSNSGVESGSECGGQRKECWDVPERMRALGLPSFPPEDSEEGCIGHAVLQAVQNWFSQFGWPRGHHPITLPQSLRRAVCKMLAPGLRSEEDVPAAANRCPRGLNERVEQLRRQHATLLSFLSTQGACLSHIRPEYLLEQHEFNHWQSLQDQQDNRAAVPVSLEDMAFESLSKRAWTDVLLQTYKVLVLPRVTEVSLGSLPDWESIGHIPRINPNPLSSNIYSTWERRLLTWLNLHYHKMRGVVWNPSVCKGRSPEWASARVRSSETRRGIK</sequence>
<dbReference type="PANTHER" id="PTHR45912">
    <property type="entry name" value="CILIA- AND FLAGELLA-ASSOCIATED PROTEIN 47"/>
    <property type="match status" value="1"/>
</dbReference>
<evidence type="ECO:0000256" key="1">
    <source>
        <dbReference type="SAM" id="MobiDB-lite"/>
    </source>
</evidence>